<gene>
    <name evidence="1" type="ORF">BP6252_08939</name>
</gene>
<dbReference type="STRING" id="1849047.A0A3D8R0G3"/>
<dbReference type="SUPFAM" id="SSF51197">
    <property type="entry name" value="Clavaminate synthase-like"/>
    <property type="match status" value="1"/>
</dbReference>
<keyword evidence="2" id="KW-1185">Reference proteome</keyword>
<evidence type="ECO:0008006" key="3">
    <source>
        <dbReference type="Google" id="ProtNLM"/>
    </source>
</evidence>
<dbReference type="InterPro" id="IPR027443">
    <property type="entry name" value="IPNS-like_sf"/>
</dbReference>
<sequence>MPSRTSTWPTGWPSFTPADNDLSDIFSKDLKASIIAEYGESVLYDAWVKTCTALAGVTARIQTLGIASIPILSYEEATSPNNEDVRSRMKAAGCFVIRGVIPTEVAAQEFEELQVFIAENKETVTGWPAKSVAIYHLYSSPTQLKLRTHPRQLTLQRSLNSLWRDTSCSPQELEAEYEPILYPDGFRIRAPGQEFLALGPHIDAGSLSRWADDEYRRTYEAILSGKPEDYDPYDMTHRKSANPGMFPSGPSSSVLRAFQGWTALTPCKPGEGGLMVVPDIKTATAYMILRPFFKAPEDGDWRDPEKWEIDGETGWFPGTYRWDSQLLSPASHPHLFLEDTLLSVPEMQPGDTVWWHADMCHAVEPTHNGRLPASVCYIPASPSTPSNLNYIRKHWKDLVAGNPPDDYKYLDGTGSELVLSKQNERKMKGALPLDALSAEGRRGLGEGV</sequence>
<dbReference type="PANTHER" id="PTHR30613">
    <property type="entry name" value="UNCHARACTERIZED PROTEIN YBIU-RELATED"/>
    <property type="match status" value="1"/>
</dbReference>
<proteinExistence type="predicted"/>
<reference evidence="1 2" key="1">
    <citation type="journal article" date="2018" name="IMA Fungus">
        <title>IMA Genome-F 9: Draft genome sequence of Annulohypoxylon stygium, Aspergillus mulundensis, Berkeleyomyces basicola (syn. Thielaviopsis basicola), Ceratocystis smalleyi, two Cercospora beticola strains, Coleophoma cylindrospora, Fusarium fracticaudum, Phialophora cf. hyalina, and Morchella septimelata.</title>
        <authorList>
            <person name="Wingfield B.D."/>
            <person name="Bills G.F."/>
            <person name="Dong Y."/>
            <person name="Huang W."/>
            <person name="Nel W.J."/>
            <person name="Swalarsk-Parry B.S."/>
            <person name="Vaghefi N."/>
            <person name="Wilken P.M."/>
            <person name="An Z."/>
            <person name="de Beer Z.W."/>
            <person name="De Vos L."/>
            <person name="Chen L."/>
            <person name="Duong T.A."/>
            <person name="Gao Y."/>
            <person name="Hammerbacher A."/>
            <person name="Kikkert J.R."/>
            <person name="Li Y."/>
            <person name="Li H."/>
            <person name="Li K."/>
            <person name="Li Q."/>
            <person name="Liu X."/>
            <person name="Ma X."/>
            <person name="Naidoo K."/>
            <person name="Pethybridge S.J."/>
            <person name="Sun J."/>
            <person name="Steenkamp E.T."/>
            <person name="van der Nest M.A."/>
            <person name="van Wyk S."/>
            <person name="Wingfield M.J."/>
            <person name="Xiong C."/>
            <person name="Yue Q."/>
            <person name="Zhang X."/>
        </authorList>
    </citation>
    <scope>NUCLEOTIDE SEQUENCE [LARGE SCALE GENOMIC DNA]</scope>
    <source>
        <strain evidence="1 2">BP6252</strain>
    </source>
</reference>
<name>A0A3D8R0G3_9HELO</name>
<dbReference type="Gene3D" id="2.60.120.330">
    <property type="entry name" value="B-lactam Antibiotic, Isopenicillin N Synthase, Chain"/>
    <property type="match status" value="1"/>
</dbReference>
<accession>A0A3D8R0G3</accession>
<dbReference type="InterPro" id="IPR010856">
    <property type="entry name" value="Gig2-like"/>
</dbReference>
<dbReference type="OrthoDB" id="8249012at2759"/>
<dbReference type="AlphaFoldDB" id="A0A3D8R0G3"/>
<dbReference type="Proteomes" id="UP000256645">
    <property type="component" value="Unassembled WGS sequence"/>
</dbReference>
<dbReference type="PANTHER" id="PTHR30613:SF1">
    <property type="entry name" value="DUF1479 DOMAIN PROTEIN (AFU_ORTHOLOGUE AFUA_5G09280)"/>
    <property type="match status" value="1"/>
</dbReference>
<evidence type="ECO:0000313" key="1">
    <source>
        <dbReference type="EMBL" id="RDW67543.1"/>
    </source>
</evidence>
<evidence type="ECO:0000313" key="2">
    <source>
        <dbReference type="Proteomes" id="UP000256645"/>
    </source>
</evidence>
<dbReference type="EMBL" id="PDLM01000010">
    <property type="protein sequence ID" value="RDW67543.1"/>
    <property type="molecule type" value="Genomic_DNA"/>
</dbReference>
<protein>
    <recommendedName>
        <fullName evidence="3">DUF1479-domain-containing protein</fullName>
    </recommendedName>
</protein>
<dbReference type="Pfam" id="PF07350">
    <property type="entry name" value="Gig2-like"/>
    <property type="match status" value="1"/>
</dbReference>
<organism evidence="1 2">
    <name type="scientific">Coleophoma cylindrospora</name>
    <dbReference type="NCBI Taxonomy" id="1849047"/>
    <lineage>
        <taxon>Eukaryota</taxon>
        <taxon>Fungi</taxon>
        <taxon>Dikarya</taxon>
        <taxon>Ascomycota</taxon>
        <taxon>Pezizomycotina</taxon>
        <taxon>Leotiomycetes</taxon>
        <taxon>Helotiales</taxon>
        <taxon>Dermateaceae</taxon>
        <taxon>Coleophoma</taxon>
    </lineage>
</organism>
<comment type="caution">
    <text evidence="1">The sequence shown here is derived from an EMBL/GenBank/DDBJ whole genome shotgun (WGS) entry which is preliminary data.</text>
</comment>